<organism evidence="11 12">
    <name type="scientific">Coccomyxa subellipsoidea</name>
    <dbReference type="NCBI Taxonomy" id="248742"/>
    <lineage>
        <taxon>Eukaryota</taxon>
        <taxon>Viridiplantae</taxon>
        <taxon>Chlorophyta</taxon>
        <taxon>core chlorophytes</taxon>
        <taxon>Trebouxiophyceae</taxon>
        <taxon>Trebouxiophyceae incertae sedis</taxon>
        <taxon>Coccomyxaceae</taxon>
        <taxon>Coccomyxa</taxon>
    </lineage>
</organism>
<dbReference type="Gene3D" id="3.30.1010.10">
    <property type="entry name" value="Phosphatidylinositol 3-kinase Catalytic Subunit, Chain A, domain 4"/>
    <property type="match status" value="1"/>
</dbReference>
<gene>
    <name evidence="11" type="ORF">WJX75_004548</name>
</gene>
<dbReference type="PANTHER" id="PTHR11139:SF71">
    <property type="entry name" value="SERINE_THREONINE-PROTEIN KINASE SMG1"/>
    <property type="match status" value="1"/>
</dbReference>
<accession>A0ABR2YM13</accession>
<dbReference type="SUPFAM" id="SSF56112">
    <property type="entry name" value="Protein kinase-like (PK-like)"/>
    <property type="match status" value="1"/>
</dbReference>
<dbReference type="InterPro" id="IPR031559">
    <property type="entry name" value="SMG1"/>
</dbReference>
<feature type="domain" description="FATC" evidence="10">
    <location>
        <begin position="2586"/>
        <end position="2618"/>
    </location>
</feature>
<feature type="compositionally biased region" description="Polar residues" evidence="8">
    <location>
        <begin position="2023"/>
        <end position="2047"/>
    </location>
</feature>
<evidence type="ECO:0000313" key="11">
    <source>
        <dbReference type="EMBL" id="KAK9907486.1"/>
    </source>
</evidence>
<dbReference type="Pfam" id="PF15785">
    <property type="entry name" value="SMG1"/>
    <property type="match status" value="1"/>
</dbReference>
<keyword evidence="7" id="KW-0175">Coiled coil</keyword>
<feature type="domain" description="PI3K/PI4K catalytic" evidence="9">
    <location>
        <begin position="1167"/>
        <end position="1514"/>
    </location>
</feature>
<feature type="region of interest" description="Disordered" evidence="8">
    <location>
        <begin position="1"/>
        <end position="26"/>
    </location>
</feature>
<feature type="region of interest" description="Disordered" evidence="8">
    <location>
        <begin position="1900"/>
        <end position="1932"/>
    </location>
</feature>
<evidence type="ECO:0000256" key="2">
    <source>
        <dbReference type="ARBA" id="ARBA00022679"/>
    </source>
</evidence>
<dbReference type="InterPro" id="IPR003152">
    <property type="entry name" value="FATC_dom"/>
</dbReference>
<dbReference type="SMART" id="SM00146">
    <property type="entry name" value="PI3Kc"/>
    <property type="match status" value="1"/>
</dbReference>
<evidence type="ECO:0000256" key="7">
    <source>
        <dbReference type="SAM" id="Coils"/>
    </source>
</evidence>
<keyword evidence="12" id="KW-1185">Reference proteome</keyword>
<dbReference type="InterPro" id="IPR011009">
    <property type="entry name" value="Kinase-like_dom_sf"/>
</dbReference>
<keyword evidence="3" id="KW-0547">Nucleotide-binding</keyword>
<dbReference type="Pfam" id="PF00454">
    <property type="entry name" value="PI3_PI4_kinase"/>
    <property type="match status" value="1"/>
</dbReference>
<evidence type="ECO:0000256" key="5">
    <source>
        <dbReference type="ARBA" id="ARBA00022840"/>
    </source>
</evidence>
<dbReference type="PROSITE" id="PS50290">
    <property type="entry name" value="PI3_4_KINASE_3"/>
    <property type="match status" value="1"/>
</dbReference>
<dbReference type="Pfam" id="PF02260">
    <property type="entry name" value="FATC"/>
    <property type="match status" value="1"/>
</dbReference>
<protein>
    <recommendedName>
        <fullName evidence="1">non-specific serine/threonine protein kinase</fullName>
        <ecNumber evidence="1">2.7.11.1</ecNumber>
    </recommendedName>
</protein>
<evidence type="ECO:0000256" key="4">
    <source>
        <dbReference type="ARBA" id="ARBA00022777"/>
    </source>
</evidence>
<dbReference type="InterPro" id="IPR016024">
    <property type="entry name" value="ARM-type_fold"/>
</dbReference>
<dbReference type="EC" id="2.7.11.1" evidence="1"/>
<feature type="coiled-coil region" evidence="7">
    <location>
        <begin position="999"/>
        <end position="1026"/>
    </location>
</feature>
<dbReference type="PROSITE" id="PS00916">
    <property type="entry name" value="PI3_4_KINASE_2"/>
    <property type="match status" value="1"/>
</dbReference>
<evidence type="ECO:0000256" key="8">
    <source>
        <dbReference type="SAM" id="MobiDB-lite"/>
    </source>
</evidence>
<proteinExistence type="predicted"/>
<feature type="compositionally biased region" description="Polar residues" evidence="8">
    <location>
        <begin position="823"/>
        <end position="840"/>
    </location>
</feature>
<keyword evidence="2" id="KW-0808">Transferase</keyword>
<dbReference type="Gene3D" id="1.10.1070.11">
    <property type="entry name" value="Phosphatidylinositol 3-/4-kinase, catalytic domain"/>
    <property type="match status" value="1"/>
</dbReference>
<feature type="region of interest" description="Disordered" evidence="8">
    <location>
        <begin position="772"/>
        <end position="798"/>
    </location>
</feature>
<keyword evidence="6" id="KW-0866">Nonsense-mediated mRNA decay</keyword>
<dbReference type="InterPro" id="IPR000403">
    <property type="entry name" value="PI3/4_kinase_cat_dom"/>
</dbReference>
<evidence type="ECO:0000256" key="1">
    <source>
        <dbReference type="ARBA" id="ARBA00012513"/>
    </source>
</evidence>
<dbReference type="SUPFAM" id="SSF48371">
    <property type="entry name" value="ARM repeat"/>
    <property type="match status" value="1"/>
</dbReference>
<feature type="region of interest" description="Disordered" evidence="8">
    <location>
        <begin position="823"/>
        <end position="849"/>
    </location>
</feature>
<reference evidence="11 12" key="1">
    <citation type="journal article" date="2024" name="Nat. Commun.">
        <title>Phylogenomics reveals the evolutionary origins of lichenization in chlorophyte algae.</title>
        <authorList>
            <person name="Puginier C."/>
            <person name="Libourel C."/>
            <person name="Otte J."/>
            <person name="Skaloud P."/>
            <person name="Haon M."/>
            <person name="Grisel S."/>
            <person name="Petersen M."/>
            <person name="Berrin J.G."/>
            <person name="Delaux P.M."/>
            <person name="Dal Grande F."/>
            <person name="Keller J."/>
        </authorList>
    </citation>
    <scope>NUCLEOTIDE SEQUENCE [LARGE SCALE GENOMIC DNA]</scope>
    <source>
        <strain evidence="11 12">SAG 216-7</strain>
    </source>
</reference>
<keyword evidence="4" id="KW-0418">Kinase</keyword>
<feature type="compositionally biased region" description="Polar residues" evidence="8">
    <location>
        <begin position="1901"/>
        <end position="1910"/>
    </location>
</feature>
<evidence type="ECO:0000256" key="3">
    <source>
        <dbReference type="ARBA" id="ARBA00022741"/>
    </source>
</evidence>
<name>A0ABR2YM13_9CHLO</name>
<sequence>MTGRKKQPPLERPDAPVNQAQKNPIQSLVRTATTPSSNAARRVAALQELHKMLRDNDKGTASTVHGTLPVMWLQILGLLGDGNADVRQMAAQVVGMLGAMATRQGARPGVSPGLLFDWALPLLSAQQGSADSSKTADVGSMYWVMTALREGLQHCDDKTVSRYGHALFEACQALLESDDLSVHLLAPLLALLIQAARHIHSLRAHFKDLVDLLLGWSLEPSLPNATRPLLYTAFISFQPIWQEQHSFAAGLLNNLLSDVERATEEGAFKDAVSLSTFSLSLLSQETMRSQYAAAIWAGLHATCMPSGPMQMQPLLWVEVLTLLREIASPDHQNVQTNTVDVSQILPFWFNLAISGGDPAAACEHLSDVSAAVAAQWRGVLSELEPHLARIATGIGTASNPCLSSSLQVRPAWRAELAQQPQRQLLQPQLTRLLDWFTQASPALLIRPQAGPSILTRPAATGAADAAPVRKEADMMEWLVQLPGTCPALDGAELGTMRSPTSQAEAACWAVEESARQCVAARMRTHYGGPAQTFAALEAGLQTRLARALDTTSTPHKGSAMELQSTWLFQEFMVALERQVQAACEGSCALSSPPLPAMSFFSVTKNRKACEEWFARLRPLQLRLAAACGQHGATVCSALCAMGDPDAIAGLHAHAIEAFAGLFAATRVQQATLGWMEGMRCEAGGDYQAAARIYSDTLRSAGTSMRAEDVAFVSSRAAEAYAAIADWNGLDDVSSITVRGAPACMRALAALDRGDNKKAAELFKSWSEWSSNKAEPSADAAASTPRAVQSPRSAPSQAPASVGLSEAVLLKVLLAIQPGSSTVSLRSQIPTSTAGPSSAPDSPTAEGKTVKIISRASRRNRGERHIKAQDTAAAPLNEVQAHLLGQTQRHDGAINRAVARVPVSLWQTVTPQLFPYLAHPKEGVRACVSGILIKLETVVPSAVIYPALAALSRTGDKGLIMEAQQVIEPLRQRKPEVLDEAHMFVEEMARVASLWDEQWMHSLQEVQAEVERRIGALQREVAHMQAMQDAQADITNRMAKRFADVMGPAVLLLDQTAAATVQCEPQTPHERAFHATFSTPLSDAIAAFRSSPTPTFKAGNRAAATLLEPLLALSGKIERRCRVSSVKLADVSPRLAALAASVLPIPAQRAAAISVHLADNALPSLVEVEHRVEILGTKTRPKRLWFRGSNGARYSFLLKGREELRLDERLMQLLRCSNAVLRGSSMSALRQLRARTFGVVPLGHRTGLIEWVEHTVPLFGLYQNSLRHSMAAAAEPRSAAAEPSAQPDGPQPVQKVPTPTEAFYSRLIPALKAAGIDSQAPRKKWPRMVVRQVVQDLMSEAPKGMIARDILAGAAGPGDWCARQQAHARSAAVMSMVGWLLGLGDRHLDNILFDNRTGELVHIDYNVVFERGRQLRVPEIVPFRLTQSMQAALGVAGVEGTFRLGAEATLAALRGSEGTLSTVLLSIIDDPFIDLSSGHMSAMHKEADLLVTLKLVRLRVSEAGPLLLPHFGALAQALRAAGKALQQWSPLFQEAAAALQAAERAHKEAVFHQAALTGARARREGTQERMTGAQGAEGQMRHDIGGLRSAMEQGLRECRGWAERHTYTVQKLRSSALQELSLPTEYWLSSASRAPLGLVSSIGNPASRAVVPLALGSAIRPPPNLLGLCAAVDEKAAALLSARDQAMLAATATLQEYAAALQQILPDDYVASSHHARWAGSYVQALGACDSSIGGAISSAAAEGGFQQAWEQAPVESPPGDAVKGYRALCVAADATLSAAAVSQGELDRLSQNASEDINSAEPVRAALLEALQEQESSSFSSAAPAFAEFLLGQLFRIQAAVLQSSTFLAEAQARFNLLVAPALVGCAAAGPNAAMLRDAAAINRLRQQIDSILHEAHRMGYQQQEKNPSTAAKPEEGAQQWSPCEESDASKQRLAPEIEGLQQRASACVDQLEALAAAQQAAQSPILPAFGHLHVSLRGFFIDEDRSRQEEEASVLSDVKGWEAAVFAARLMDDLMQACFEQPPSTAQPFPSSQPQTAVPHSPFQESSRPEPQISTAAQEHLEGLSRLQSTLGAALGSHMLRNTSAALARMHQMTAEAVSADPVIPPSAEGLSGLQLEDAALLEADPKLESADQELDRLEQDGPPLEADEAAGLDWLDEAAIQQQEHPTGADKLQKSAVLGALQQAEGQRAANAAALALYEWSHEPDLAAAGVLGPPIEVAPQRQQGWTLRHRRSQLLGALEAALRTLGGLEDALAAWAPHASAAEASLQAAVSPPGEAAMDAAARLGHFLELRQHWLTIASDQSAGLMRLGQAVLQLELSREGKAWTGVSGVMGGCEVYRPLMQQLQLLCTACVAAINEAQTARDELAALNAELAVTAPALEAAAREEHEASSAFASLAAPVLEHSTAAGSACEDALAALERAPLQRMDFIVHDLKHLAAQGVPVENAVRDLARETLQHHRCITAARAALSAALLPLLRSLRTAQQQQQQNPHVSSAAAGQAASLIVAARPHATTAEAQATAAVEAATAAERLRTVLPAVSEAATEAAQALRQPAAARAGTWQQHGGHADARPAQAAAVYERFVEKLMSKKQVSALIKEATSLDKLAQMYEGWSAWI</sequence>
<dbReference type="Proteomes" id="UP001491310">
    <property type="component" value="Unassembled WGS sequence"/>
</dbReference>
<evidence type="ECO:0000256" key="6">
    <source>
        <dbReference type="ARBA" id="ARBA00023161"/>
    </source>
</evidence>
<dbReference type="InterPro" id="IPR036940">
    <property type="entry name" value="PI3/4_kinase_cat_sf"/>
</dbReference>
<evidence type="ECO:0000313" key="12">
    <source>
        <dbReference type="Proteomes" id="UP001491310"/>
    </source>
</evidence>
<dbReference type="EMBL" id="JALJOT010000009">
    <property type="protein sequence ID" value="KAK9907486.1"/>
    <property type="molecule type" value="Genomic_DNA"/>
</dbReference>
<dbReference type="InterPro" id="IPR018936">
    <property type="entry name" value="PI3/4_kinase_CS"/>
</dbReference>
<dbReference type="InterPro" id="IPR050517">
    <property type="entry name" value="DDR_Repair_Kinase"/>
</dbReference>
<feature type="compositionally biased region" description="Low complexity" evidence="8">
    <location>
        <begin position="1272"/>
        <end position="1284"/>
    </location>
</feature>
<dbReference type="PROSITE" id="PS51190">
    <property type="entry name" value="FATC"/>
    <property type="match status" value="1"/>
</dbReference>
<feature type="compositionally biased region" description="Low complexity" evidence="8">
    <location>
        <begin position="786"/>
        <end position="798"/>
    </location>
</feature>
<evidence type="ECO:0000259" key="9">
    <source>
        <dbReference type="PROSITE" id="PS50290"/>
    </source>
</evidence>
<feature type="region of interest" description="Disordered" evidence="8">
    <location>
        <begin position="2022"/>
        <end position="2054"/>
    </location>
</feature>
<keyword evidence="5" id="KW-0067">ATP-binding</keyword>
<feature type="region of interest" description="Disordered" evidence="8">
    <location>
        <begin position="1272"/>
        <end position="1295"/>
    </location>
</feature>
<comment type="caution">
    <text evidence="11">The sequence shown here is derived from an EMBL/GenBank/DDBJ whole genome shotgun (WGS) entry which is preliminary data.</text>
</comment>
<dbReference type="SMART" id="SM01343">
    <property type="entry name" value="FATC"/>
    <property type="match status" value="1"/>
</dbReference>
<dbReference type="PANTHER" id="PTHR11139">
    <property type="entry name" value="ATAXIA TELANGIECTASIA MUTATED ATM -RELATED"/>
    <property type="match status" value="1"/>
</dbReference>
<evidence type="ECO:0000259" key="10">
    <source>
        <dbReference type="PROSITE" id="PS51190"/>
    </source>
</evidence>